<protein>
    <submittedName>
        <fullName evidence="3">Cholesterol transport system auxiliary component</fullName>
    </submittedName>
</protein>
<sequence>MRLSLPLSVLAALTLAGCAFGPKVPPSFLALPSTAQVQPGASRTAADGQAVLIGVPSVPAELLALRIPVRTTPTEIAYVKDAQWADAPARLFRNVLADTVTARTGRVVIEPRGANVTPGLRLGGRLQTFGLDAATRTAVVTYDASLARGKSDTVETRRFQASVPVTTEDGPTIAAALTQGANQVASEVAGWVGG</sequence>
<feature type="domain" description="ABC-type transport auxiliary lipoprotein component" evidence="2">
    <location>
        <begin position="37"/>
        <end position="189"/>
    </location>
</feature>
<dbReference type="Pfam" id="PF03886">
    <property type="entry name" value="ABC_trans_aux"/>
    <property type="match status" value="1"/>
</dbReference>
<proteinExistence type="predicted"/>
<dbReference type="SUPFAM" id="SSF159594">
    <property type="entry name" value="XCC0632-like"/>
    <property type="match status" value="1"/>
</dbReference>
<name>A0A7W9BPH6_9SPHN</name>
<dbReference type="Gene3D" id="3.40.50.10610">
    <property type="entry name" value="ABC-type transport auxiliary lipoprotein component"/>
    <property type="match status" value="1"/>
</dbReference>
<dbReference type="OrthoDB" id="7391077at2"/>
<evidence type="ECO:0000259" key="2">
    <source>
        <dbReference type="Pfam" id="PF03886"/>
    </source>
</evidence>
<organism evidence="3 4">
    <name type="scientific">Sphingomonas prati</name>
    <dbReference type="NCBI Taxonomy" id="1843237"/>
    <lineage>
        <taxon>Bacteria</taxon>
        <taxon>Pseudomonadati</taxon>
        <taxon>Pseudomonadota</taxon>
        <taxon>Alphaproteobacteria</taxon>
        <taxon>Sphingomonadales</taxon>
        <taxon>Sphingomonadaceae</taxon>
        <taxon>Sphingomonas</taxon>
    </lineage>
</organism>
<reference evidence="3 4" key="1">
    <citation type="submission" date="2020-08" db="EMBL/GenBank/DDBJ databases">
        <title>Genomic Encyclopedia of Type Strains, Phase IV (KMG-IV): sequencing the most valuable type-strain genomes for metagenomic binning, comparative biology and taxonomic classification.</title>
        <authorList>
            <person name="Goeker M."/>
        </authorList>
    </citation>
    <scope>NUCLEOTIDE SEQUENCE [LARGE SCALE GENOMIC DNA]</scope>
    <source>
        <strain evidence="3 4">DSM 103336</strain>
    </source>
</reference>
<keyword evidence="4" id="KW-1185">Reference proteome</keyword>
<feature type="signal peptide" evidence="1">
    <location>
        <begin position="1"/>
        <end position="21"/>
    </location>
</feature>
<comment type="caution">
    <text evidence="3">The sequence shown here is derived from an EMBL/GenBank/DDBJ whole genome shotgun (WGS) entry which is preliminary data.</text>
</comment>
<dbReference type="Proteomes" id="UP000546701">
    <property type="component" value="Unassembled WGS sequence"/>
</dbReference>
<dbReference type="InterPro" id="IPR005586">
    <property type="entry name" value="ABC_trans_aux"/>
</dbReference>
<dbReference type="PROSITE" id="PS51257">
    <property type="entry name" value="PROKAR_LIPOPROTEIN"/>
    <property type="match status" value="1"/>
</dbReference>
<dbReference type="RefSeq" id="WP_157175212.1">
    <property type="nucleotide sequence ID" value="NZ_BMJP01000001.1"/>
</dbReference>
<gene>
    <name evidence="3" type="ORF">FHS99_000232</name>
</gene>
<dbReference type="AlphaFoldDB" id="A0A7W9BPH6"/>
<evidence type="ECO:0000313" key="3">
    <source>
        <dbReference type="EMBL" id="MBB5727776.1"/>
    </source>
</evidence>
<accession>A0A7W9BPH6</accession>
<dbReference type="EMBL" id="JACIJR010000001">
    <property type="protein sequence ID" value="MBB5727776.1"/>
    <property type="molecule type" value="Genomic_DNA"/>
</dbReference>
<evidence type="ECO:0000313" key="4">
    <source>
        <dbReference type="Proteomes" id="UP000546701"/>
    </source>
</evidence>
<feature type="chain" id="PRO_5030642781" evidence="1">
    <location>
        <begin position="22"/>
        <end position="194"/>
    </location>
</feature>
<keyword evidence="1" id="KW-0732">Signal</keyword>
<evidence type="ECO:0000256" key="1">
    <source>
        <dbReference type="SAM" id="SignalP"/>
    </source>
</evidence>